<dbReference type="Proteomes" id="UP000249254">
    <property type="component" value="Unassembled WGS sequence"/>
</dbReference>
<dbReference type="RefSeq" id="WP_111526781.1">
    <property type="nucleotide sequence ID" value="NZ_JBHRSG010000001.1"/>
</dbReference>
<evidence type="ECO:0000313" key="2">
    <source>
        <dbReference type="Proteomes" id="UP000249254"/>
    </source>
</evidence>
<keyword evidence="2" id="KW-1185">Reference proteome</keyword>
<reference evidence="2" key="1">
    <citation type="submission" date="2018-05" db="EMBL/GenBank/DDBJ databases">
        <authorList>
            <person name="Li X."/>
        </authorList>
    </citation>
    <scope>NUCLEOTIDE SEQUENCE [LARGE SCALE GENOMIC DNA]</scope>
    <source>
        <strain evidence="2">LX32</strain>
    </source>
</reference>
<evidence type="ECO:0000313" key="1">
    <source>
        <dbReference type="EMBL" id="RAK53028.1"/>
    </source>
</evidence>
<dbReference type="InterPro" id="IPR052943">
    <property type="entry name" value="TMTC_O-mannosyl-trnsfr"/>
</dbReference>
<comment type="caution">
    <text evidence="1">The sequence shown here is derived from an EMBL/GenBank/DDBJ whole genome shotgun (WGS) entry which is preliminary data.</text>
</comment>
<dbReference type="SUPFAM" id="SSF48452">
    <property type="entry name" value="TPR-like"/>
    <property type="match status" value="1"/>
</dbReference>
<dbReference type="PANTHER" id="PTHR44809:SF1">
    <property type="entry name" value="PROTEIN O-MANNOSYL-TRANSFERASE TMTC1"/>
    <property type="match status" value="1"/>
</dbReference>
<dbReference type="InterPro" id="IPR019734">
    <property type="entry name" value="TPR_rpt"/>
</dbReference>
<organism evidence="1 2">
    <name type="scientific">Phenylobacterium soli</name>
    <dbReference type="NCBI Taxonomy" id="2170551"/>
    <lineage>
        <taxon>Bacteria</taxon>
        <taxon>Pseudomonadati</taxon>
        <taxon>Pseudomonadota</taxon>
        <taxon>Alphaproteobacteria</taxon>
        <taxon>Caulobacterales</taxon>
        <taxon>Caulobacteraceae</taxon>
        <taxon>Phenylobacterium</taxon>
    </lineage>
</organism>
<dbReference type="OrthoDB" id="7190635at2"/>
<dbReference type="Pfam" id="PF13432">
    <property type="entry name" value="TPR_16"/>
    <property type="match status" value="2"/>
</dbReference>
<sequence>MRLTQDNILGEFMRAGELQQAGRWSEAAELWRAIAAAAPQSPEAHANLGAALLELGAFANSEAELTKAAGLAPEASWAHYHLARLFHLTHRPQPAEAEYRRALAVAPDDAKVRLGLGQLLLGLGRYPEGWPLYEARKDIPSQNAPRLDLPNEWRGETVAGKRLLIWPEQGFGDQIQFARFAPVLQAMGAEVTLVAPPELAAVFASLGVTVVEQAERLRLETPDHWTLPLSIPGRLGVTLETVPATPYLSAPADRRAKWAGYAPQGAVGVVWRGRPTHGNDAHRSLPSLAAFEPLADAGATLLDLTEPRGDFADTAAILDQLDLVVTVDTAIAHLAGAMGKLCWVLLPWFRTDWRWLEDRADSPWYPSLRLFRQPGPGAWDPVLQEVASAYRTKFGS</sequence>
<proteinExistence type="predicted"/>
<dbReference type="PANTHER" id="PTHR44809">
    <property type="match status" value="1"/>
</dbReference>
<name>A0A328AJI4_9CAUL</name>
<dbReference type="Gene3D" id="3.40.50.2000">
    <property type="entry name" value="Glycogen Phosphorylase B"/>
    <property type="match status" value="1"/>
</dbReference>
<gene>
    <name evidence="1" type="ORF">DJ017_00010</name>
</gene>
<dbReference type="SMART" id="SM00028">
    <property type="entry name" value="TPR"/>
    <property type="match status" value="2"/>
</dbReference>
<dbReference type="EMBL" id="QFYQ01000001">
    <property type="protein sequence ID" value="RAK53028.1"/>
    <property type="molecule type" value="Genomic_DNA"/>
</dbReference>
<accession>A0A328AJI4</accession>
<protein>
    <submittedName>
        <fullName evidence="1">Uncharacterized protein</fullName>
    </submittedName>
</protein>
<dbReference type="Gene3D" id="1.25.40.10">
    <property type="entry name" value="Tetratricopeptide repeat domain"/>
    <property type="match status" value="1"/>
</dbReference>
<dbReference type="AlphaFoldDB" id="A0A328AJI4"/>
<dbReference type="SUPFAM" id="SSF53756">
    <property type="entry name" value="UDP-Glycosyltransferase/glycogen phosphorylase"/>
    <property type="match status" value="1"/>
</dbReference>
<dbReference type="InterPro" id="IPR011990">
    <property type="entry name" value="TPR-like_helical_dom_sf"/>
</dbReference>